<feature type="region of interest" description="Disordered" evidence="11">
    <location>
        <begin position="1"/>
        <end position="41"/>
    </location>
</feature>
<dbReference type="InterPro" id="IPR014001">
    <property type="entry name" value="Helicase_ATP-bd"/>
</dbReference>
<accession>A0A0A8L9U7</accession>
<feature type="compositionally biased region" description="Polar residues" evidence="11">
    <location>
        <begin position="141"/>
        <end position="187"/>
    </location>
</feature>
<evidence type="ECO:0000256" key="5">
    <source>
        <dbReference type="ARBA" id="ARBA00022801"/>
    </source>
</evidence>
<evidence type="ECO:0000256" key="6">
    <source>
        <dbReference type="ARBA" id="ARBA00022806"/>
    </source>
</evidence>
<dbReference type="PROSITE" id="PS51192">
    <property type="entry name" value="HELICASE_ATP_BIND_1"/>
    <property type="match status" value="1"/>
</dbReference>
<keyword evidence="8" id="KW-0156">Chromatin regulator</keyword>
<evidence type="ECO:0000259" key="13">
    <source>
        <dbReference type="PROSITE" id="PS51194"/>
    </source>
</evidence>
<dbReference type="AlphaFoldDB" id="A0A0A8L9U7"/>
<evidence type="ECO:0000256" key="2">
    <source>
        <dbReference type="ARBA" id="ARBA00007025"/>
    </source>
</evidence>
<dbReference type="Pfam" id="PF00176">
    <property type="entry name" value="SNF2-rel_dom"/>
    <property type="match status" value="1"/>
</dbReference>
<dbReference type="GO" id="GO:0016787">
    <property type="term" value="F:hydrolase activity"/>
    <property type="evidence" value="ECO:0007669"/>
    <property type="project" value="UniProtKB-KW"/>
</dbReference>
<comment type="subcellular location">
    <subcellularLocation>
        <location evidence="1">Nucleus</location>
    </subcellularLocation>
</comment>
<dbReference type="GO" id="GO:0005634">
    <property type="term" value="C:nucleus"/>
    <property type="evidence" value="ECO:0007669"/>
    <property type="project" value="UniProtKB-SubCell"/>
</dbReference>
<evidence type="ECO:0000313" key="14">
    <source>
        <dbReference type="EMBL" id="CDO95674.1"/>
    </source>
</evidence>
<dbReference type="CDD" id="cd18793">
    <property type="entry name" value="SF2_C_SNF"/>
    <property type="match status" value="1"/>
</dbReference>
<gene>
    <name evidence="14" type="ORF">KLDO_g3906</name>
</gene>
<dbReference type="PANTHER" id="PTHR10799">
    <property type="entry name" value="SNF2/RAD54 HELICASE FAMILY"/>
    <property type="match status" value="1"/>
</dbReference>
<dbReference type="EMBL" id="CCBQ010000045">
    <property type="protein sequence ID" value="CDO95674.1"/>
    <property type="molecule type" value="Genomic_DNA"/>
</dbReference>
<keyword evidence="7" id="KW-0067">ATP-binding</keyword>
<dbReference type="FunFam" id="3.40.50.300:FF:002378">
    <property type="entry name" value="ATP-dependent helicase FUN30"/>
    <property type="match status" value="1"/>
</dbReference>
<dbReference type="GO" id="GO:0140658">
    <property type="term" value="F:ATP-dependent chromatin remodeler activity"/>
    <property type="evidence" value="ECO:0007669"/>
    <property type="project" value="UniProtKB-ARBA"/>
</dbReference>
<keyword evidence="15" id="KW-1185">Reference proteome</keyword>
<dbReference type="EC" id="3.6.4.12" evidence="3"/>
<organism evidence="14 15">
    <name type="scientific">Kluyveromyces dobzhanskii CBS 2104</name>
    <dbReference type="NCBI Taxonomy" id="1427455"/>
    <lineage>
        <taxon>Eukaryota</taxon>
        <taxon>Fungi</taxon>
        <taxon>Dikarya</taxon>
        <taxon>Ascomycota</taxon>
        <taxon>Saccharomycotina</taxon>
        <taxon>Saccharomycetes</taxon>
        <taxon>Saccharomycetales</taxon>
        <taxon>Saccharomycetaceae</taxon>
        <taxon>Kluyveromyces</taxon>
    </lineage>
</organism>
<dbReference type="Gene3D" id="3.40.50.300">
    <property type="entry name" value="P-loop containing nucleotide triphosphate hydrolases"/>
    <property type="match status" value="1"/>
</dbReference>
<protein>
    <recommendedName>
        <fullName evidence="3">DNA helicase</fullName>
        <ecNumber evidence="3">3.6.4.12</ecNumber>
    </recommendedName>
</protein>
<evidence type="ECO:0000256" key="4">
    <source>
        <dbReference type="ARBA" id="ARBA00022741"/>
    </source>
</evidence>
<dbReference type="FunFam" id="3.40.50.10810:FF:000014">
    <property type="entry name" value="SWI/SNF-related matrix-associated actin-dependent regulator of chromatin subfamily A containing DEAD/H box 1"/>
    <property type="match status" value="1"/>
</dbReference>
<keyword evidence="9" id="KW-0238">DNA-binding</keyword>
<feature type="region of interest" description="Disordered" evidence="11">
    <location>
        <begin position="246"/>
        <end position="281"/>
    </location>
</feature>
<dbReference type="SMART" id="SM00490">
    <property type="entry name" value="HELICc"/>
    <property type="match status" value="1"/>
</dbReference>
<dbReference type="InterPro" id="IPR038718">
    <property type="entry name" value="SNF2-like_sf"/>
</dbReference>
<evidence type="ECO:0000256" key="9">
    <source>
        <dbReference type="ARBA" id="ARBA00023125"/>
    </source>
</evidence>
<dbReference type="InterPro" id="IPR049730">
    <property type="entry name" value="SNF2/RAD54-like_C"/>
</dbReference>
<proteinExistence type="inferred from homology"/>
<keyword evidence="5" id="KW-0378">Hydrolase</keyword>
<feature type="region of interest" description="Disordered" evidence="11">
    <location>
        <begin position="128"/>
        <end position="187"/>
    </location>
</feature>
<dbReference type="InterPro" id="IPR001650">
    <property type="entry name" value="Helicase_C-like"/>
</dbReference>
<feature type="compositionally biased region" description="Polar residues" evidence="11">
    <location>
        <begin position="18"/>
        <end position="41"/>
    </location>
</feature>
<comment type="caution">
    <text evidence="14">The sequence shown here is derived from an EMBL/GenBank/DDBJ whole genome shotgun (WGS) entry which is preliminary data.</text>
</comment>
<reference evidence="14 15" key="1">
    <citation type="submission" date="2014-03" db="EMBL/GenBank/DDBJ databases">
        <title>The genome of Kluyveromyces dobzhanskii.</title>
        <authorList>
            <person name="Nystedt B."/>
            <person name="Astrom S."/>
        </authorList>
    </citation>
    <scope>NUCLEOTIDE SEQUENCE [LARGE SCALE GENOMIC DNA]</scope>
    <source>
        <strain evidence="14 15">CBS 2104</strain>
    </source>
</reference>
<evidence type="ECO:0000256" key="8">
    <source>
        <dbReference type="ARBA" id="ARBA00022853"/>
    </source>
</evidence>
<dbReference type="Proteomes" id="UP000031516">
    <property type="component" value="Unassembled WGS sequence"/>
</dbReference>
<dbReference type="GO" id="GO:0003678">
    <property type="term" value="F:DNA helicase activity"/>
    <property type="evidence" value="ECO:0007669"/>
    <property type="project" value="UniProtKB-EC"/>
</dbReference>
<feature type="domain" description="Helicase ATP-binding" evidence="12">
    <location>
        <begin position="512"/>
        <end position="680"/>
    </location>
</feature>
<evidence type="ECO:0000256" key="3">
    <source>
        <dbReference type="ARBA" id="ARBA00012551"/>
    </source>
</evidence>
<keyword evidence="6" id="KW-0347">Helicase</keyword>
<dbReference type="GO" id="GO:0005524">
    <property type="term" value="F:ATP binding"/>
    <property type="evidence" value="ECO:0007669"/>
    <property type="project" value="UniProtKB-KW"/>
</dbReference>
<dbReference type="OrthoDB" id="5857104at2759"/>
<evidence type="ECO:0000256" key="11">
    <source>
        <dbReference type="SAM" id="MobiDB-lite"/>
    </source>
</evidence>
<feature type="compositionally biased region" description="Acidic residues" evidence="11">
    <location>
        <begin position="444"/>
        <end position="461"/>
    </location>
</feature>
<feature type="domain" description="Helicase C-terminal" evidence="13">
    <location>
        <begin position="874"/>
        <end position="1030"/>
    </location>
</feature>
<dbReference type="SUPFAM" id="SSF52540">
    <property type="entry name" value="P-loop containing nucleoside triphosphate hydrolases"/>
    <property type="match status" value="2"/>
</dbReference>
<sequence>MDSLLPKSPQNKVDEVQVPSSSPLLQANQESSPLRPESNNLRVDDAPVLNNSTTSLLRNRFAYQPTAKPRNGYIQNDFSHEQALKVLIQEYKDLSPTLINAIFKQNSMSVNSSRKRLDHIVASRTGGSWRFQSKPDANPMDPSSRSNSPLEHSNSRLSSLKENTSNGNGIKSSNTANLASRNASTSKITIEKQKTSIFDRYSHVMKVSQPSPARPMVDRTSMSTIKNLSTKKGKLVRADAITKKQKIKLSDDEEDQVTDRSGDDGDGDSEPEYEEKVTESNTDQVLKFLNEADPKDLADLAEITIDKANLVVKGRPFEDLDQFQQLDFQTKSPSPAPGKARKSQLKKDGLKILDKIEQSIKGYDAIESLIRKCSKYGDVISNQMMNWGVDLSSSKDSELNILNVDTYSDEEDNGENSADVQIIKSVSTSRETSATPSKRKRDNEEEEFSDVDYDESDDDDFDLKPRHRTKEKKTSITQLRNNQIKFIKNKPKLLSSDVELKDYQQTGVNWLHLLYQNNLSCILADEMGLGKTCQVISFLAYLKQTRHDGPHLVVVPSSTLENWLREFNKFCPHLKVEPYYGSQNERAELRDILEENEGQYDVIVTTYNLAAGTKYDVSFLRNRNFDVVVYDEGHMLKNSMSERFNKLMKINAHFRLLLTGTPLQNNLKELMSLLEFIMPNLFISKKDDLAAVFKQKARTSDADKGYNPLLAEHAIERAKTMMKPFILRRKKDQVLKHLPKKHNHIQYCEMSELQDTLYQREIKQVMEHKRKVREGIKVDKASHDVSKNLIMALRKASIHPLLFRYIYDDNIIGKMSKAIIAEPEYYENGNIEYIKEDMSYMTDFELHKLCCKFPSLRNFKLQSEEWMNSGKVTQLKSALHEIIDIKKEKVLVFSLFTQVLDILEYVLSTLKIKFLRLDGQTQVNDRQSLIDRFYEDDTIPVFLLSTKAGGFGINLVCANNVVIFDQSFNPHDDRQAADRAHRVGQTKEVQVTTFISKNSIEEKILHLAKNKLALDTHISQDDKKNDEVLENKVTDLLEDIIFDENKQSKAGTI</sequence>
<dbReference type="InterPro" id="IPR027417">
    <property type="entry name" value="P-loop_NTPase"/>
</dbReference>
<evidence type="ECO:0000256" key="10">
    <source>
        <dbReference type="ARBA" id="ARBA00023242"/>
    </source>
</evidence>
<dbReference type="PROSITE" id="PS51194">
    <property type="entry name" value="HELICASE_CTER"/>
    <property type="match status" value="1"/>
</dbReference>
<keyword evidence="10" id="KW-0539">Nucleus</keyword>
<evidence type="ECO:0000259" key="12">
    <source>
        <dbReference type="PROSITE" id="PS51192"/>
    </source>
</evidence>
<keyword evidence="4" id="KW-0547">Nucleotide-binding</keyword>
<evidence type="ECO:0000256" key="1">
    <source>
        <dbReference type="ARBA" id="ARBA00004123"/>
    </source>
</evidence>
<dbReference type="CDD" id="cd17998">
    <property type="entry name" value="DEXHc_SMARCAD1"/>
    <property type="match status" value="1"/>
</dbReference>
<dbReference type="Pfam" id="PF00271">
    <property type="entry name" value="Helicase_C"/>
    <property type="match status" value="1"/>
</dbReference>
<dbReference type="SMART" id="SM00487">
    <property type="entry name" value="DEXDc"/>
    <property type="match status" value="1"/>
</dbReference>
<dbReference type="Gene3D" id="3.40.50.10810">
    <property type="entry name" value="Tandem AAA-ATPase domain"/>
    <property type="match status" value="1"/>
</dbReference>
<dbReference type="GO" id="GO:0005694">
    <property type="term" value="C:chromosome"/>
    <property type="evidence" value="ECO:0007669"/>
    <property type="project" value="UniProtKB-ARBA"/>
</dbReference>
<feature type="region of interest" description="Disordered" evidence="11">
    <location>
        <begin position="406"/>
        <end position="475"/>
    </location>
</feature>
<dbReference type="InterPro" id="IPR000330">
    <property type="entry name" value="SNF2_N"/>
</dbReference>
<dbReference type="GO" id="GO:0003677">
    <property type="term" value="F:DNA binding"/>
    <property type="evidence" value="ECO:0007669"/>
    <property type="project" value="UniProtKB-KW"/>
</dbReference>
<comment type="similarity">
    <text evidence="2">Belongs to the SNF2/RAD54 helicase family.</text>
</comment>
<feature type="compositionally biased region" description="Polar residues" evidence="11">
    <location>
        <begin position="415"/>
        <end position="436"/>
    </location>
</feature>
<evidence type="ECO:0000256" key="7">
    <source>
        <dbReference type="ARBA" id="ARBA00022840"/>
    </source>
</evidence>
<evidence type="ECO:0000313" key="15">
    <source>
        <dbReference type="Proteomes" id="UP000031516"/>
    </source>
</evidence>
<name>A0A0A8L9U7_9SACH</name>
<feature type="compositionally biased region" description="Acidic residues" evidence="11">
    <location>
        <begin position="264"/>
        <end position="273"/>
    </location>
</feature>